<dbReference type="Gene3D" id="1.10.287.1490">
    <property type="match status" value="1"/>
</dbReference>
<feature type="coiled-coil region" evidence="1">
    <location>
        <begin position="1187"/>
        <end position="1260"/>
    </location>
</feature>
<evidence type="ECO:0000313" key="5">
    <source>
        <dbReference type="Proteomes" id="UP001054837"/>
    </source>
</evidence>
<feature type="coiled-coil region" evidence="1">
    <location>
        <begin position="841"/>
        <end position="1154"/>
    </location>
</feature>
<feature type="coiled-coil region" evidence="1">
    <location>
        <begin position="1287"/>
        <end position="1419"/>
    </location>
</feature>
<evidence type="ECO:0000256" key="1">
    <source>
        <dbReference type="SAM" id="Coils"/>
    </source>
</evidence>
<feature type="coiled-coil region" evidence="1">
    <location>
        <begin position="150"/>
        <end position="184"/>
    </location>
</feature>
<evidence type="ECO:0000256" key="2">
    <source>
        <dbReference type="SAM" id="MobiDB-lite"/>
    </source>
</evidence>
<gene>
    <name evidence="4" type="primary">AVEN_63017_1</name>
    <name evidence="4" type="ORF">CDAR_439331</name>
</gene>
<feature type="domain" description="Fibronectin type-III" evidence="3">
    <location>
        <begin position="1586"/>
        <end position="1671"/>
    </location>
</feature>
<comment type="caution">
    <text evidence="4">The sequence shown here is derived from an EMBL/GenBank/DDBJ whole genome shotgun (WGS) entry which is preliminary data.</text>
</comment>
<keyword evidence="1" id="KW-0175">Coiled coil</keyword>
<proteinExistence type="predicted"/>
<feature type="region of interest" description="Disordered" evidence="2">
    <location>
        <begin position="410"/>
        <end position="431"/>
    </location>
</feature>
<dbReference type="Proteomes" id="UP001054837">
    <property type="component" value="Unassembled WGS sequence"/>
</dbReference>
<dbReference type="EMBL" id="BPLQ01000489">
    <property type="protein sequence ID" value="GIX71930.1"/>
    <property type="molecule type" value="Genomic_DNA"/>
</dbReference>
<dbReference type="PROSITE" id="PS50853">
    <property type="entry name" value="FN3"/>
    <property type="match status" value="1"/>
</dbReference>
<evidence type="ECO:0000259" key="3">
    <source>
        <dbReference type="PROSITE" id="PS50853"/>
    </source>
</evidence>
<dbReference type="PANTHER" id="PTHR23159">
    <property type="entry name" value="CENTROSOMAL PROTEIN 2"/>
    <property type="match status" value="1"/>
</dbReference>
<reference evidence="4 5" key="1">
    <citation type="submission" date="2021-06" db="EMBL/GenBank/DDBJ databases">
        <title>Caerostris darwini draft genome.</title>
        <authorList>
            <person name="Kono N."/>
            <person name="Arakawa K."/>
        </authorList>
    </citation>
    <scope>NUCLEOTIDE SEQUENCE [LARGE SCALE GENOMIC DNA]</scope>
</reference>
<organism evidence="4 5">
    <name type="scientific">Caerostris darwini</name>
    <dbReference type="NCBI Taxonomy" id="1538125"/>
    <lineage>
        <taxon>Eukaryota</taxon>
        <taxon>Metazoa</taxon>
        <taxon>Ecdysozoa</taxon>
        <taxon>Arthropoda</taxon>
        <taxon>Chelicerata</taxon>
        <taxon>Arachnida</taxon>
        <taxon>Araneae</taxon>
        <taxon>Araneomorphae</taxon>
        <taxon>Entelegynae</taxon>
        <taxon>Araneoidea</taxon>
        <taxon>Araneidae</taxon>
        <taxon>Caerostris</taxon>
    </lineage>
</organism>
<feature type="region of interest" description="Disordered" evidence="2">
    <location>
        <begin position="336"/>
        <end position="388"/>
    </location>
</feature>
<accession>A0AAV4MJD4</accession>
<feature type="compositionally biased region" description="Polar residues" evidence="2">
    <location>
        <begin position="1553"/>
        <end position="1571"/>
    </location>
</feature>
<dbReference type="InterPro" id="IPR003961">
    <property type="entry name" value="FN3_dom"/>
</dbReference>
<feature type="region of interest" description="Disordered" evidence="2">
    <location>
        <begin position="1553"/>
        <end position="1582"/>
    </location>
</feature>
<protein>
    <submittedName>
        <fullName evidence="4">Fibronectin type-III domain-containing protein</fullName>
    </submittedName>
</protein>
<feature type="coiled-coil region" evidence="1">
    <location>
        <begin position="56"/>
        <end position="97"/>
    </location>
</feature>
<name>A0AAV4MJD4_9ARAC</name>
<evidence type="ECO:0000313" key="4">
    <source>
        <dbReference type="EMBL" id="GIX71930.1"/>
    </source>
</evidence>
<dbReference type="PANTHER" id="PTHR23159:SF31">
    <property type="entry name" value="CENTROSOME-ASSOCIATED PROTEIN CEP250 ISOFORM X1"/>
    <property type="match status" value="1"/>
</dbReference>
<keyword evidence="5" id="KW-1185">Reference proteome</keyword>
<feature type="coiled-coil region" evidence="1">
    <location>
        <begin position="465"/>
        <end position="611"/>
    </location>
</feature>
<sequence length="1705" mass="196412">MVMTCDMMGQKCYVSLKMHRQLYKEHLSLQKSFCALYRHMSVANNANNALSWIQEKNRLESTVKHFKNKALQLQRKLEDTNERCELLEFCLLELENQAKVYGNENCVDKAVNTEDLDSETWERNILNNCRDCNHSSPKIMNSEYYVKEALLNAEMESENYRTELEETQKKLTNLTEQLDNVLKCNCKLGVGMDYVIATVNELQSLMEWTSEKKEMKTDSTVIFQKLQQLERIQKDLEKTATESEIIRSRAEQERALSISEAGTSQENNIEHKNILEDAKTTEILEAIEQEDQLAILDNCVKKIESLSSNKIVQSLDTKNDDVKNILLIDLHTPEPIEEHSENTPTVVTSCSKKKGSTDDISDSLGPNISEDEGLGEESRRGDSTGPSSFIEIQDSLSDIVRLSTEVQSPSSSEIIITDPEGHEKPKQWPSVKEQTDSLDICLCAIGNLRDSLKTKESQLLKLSAVQNDQEEIASLQEVIINLHKDSVNLKSDLEKSKKENANLKEQVLELEEAENDARLQAQKLGEKLVFLQEKDTHFQAKLCETKQALEKCLQELNIKESEEQDLKAQLKYMDELVHKYEDQIRTMEIVELALRKKLIEEEDELRAAERSIAQCKSPTFERGTQMYDAPSSKSHFHEIGNSPNKNKTLSIITNKTSNELHSIHENVKKSVDICVQFPDENAVQKQYKDSYIQTENVLLDTITSQVVNEKTTEQNTKVTGTLGGESKEKVQSSLTSQPTECPIQNELLKRLHQLVEEDAHLQQQLHYVDQINLTLWKKLHNLEFHIGECKKKNISEDCTSDSCLDSECDFLSSRPTSREQMCDESNTNSKCTSPCTNRGIIACLDQSEQEIKERLSKLEQINAAFEKELELREKLYTEKEKKYGEWVQTEQRFIGDLKRLSDERDSLKTQVENLQKEKEDLSARVLELQSEMDRAKERHGLETAKIKKEQEEMAAQLQQKVDQLLAKEKAHLKQITNLKLERSKNSDKSESDKLKSSYVELQLELSRTRDEMRKRDEEFRIRLDDSRSKHVMEEARLISELEMLRNKNSNYDEMINNFQSRQSELVDIVKQKENDLELAREEYKKNMEITEEEHRAIEAELKNQLRQMEEETSVATRALTEERVRLEKELQENIDDLRCKEEVYKARISELESNVTHLHEELHRITGDLDSGFGSDIGSDGISNFRREKLLNQLRELRDREAELREKLDEMEQKEAAYRETLEHADRIVASVEQGYKNKIEELEISEKNLKQRVGHLEEVESRLRGALHKERRSSDGRKPDDLVVELLEAEARENGLKEKLETLEQMQRNSMNKVKDLEKIRGKLESELGDKEELATNLRKTQQELETARKSLTKLKKSETDLKNSLQQTENILATTESQMKNKIQTIEEEKKALEETISELRAQVRDLKKKLEKISYKQEEQRMSAAIPNKTVMHSEIPNTSDADEPDYVDVDNFPEPQVISKPSATPVTNNLNKAAITVSASFPRYRESQKVTPVRKDTPIIQQSIPNSSDSYDDARQNLEDCMLRAMAAMKNDMEKKKLTREQNANRMKQLLSNSSAPPSISQKVSIEQSEKEENDYDEVLPRPTNLRVVQQVGSDTLLIGWNYVNPSILEGFEVFVDGNLHETVYAPDRTKALISGLNLKRPLRLSISALSRYGQMSELTALDLPPQEGNNGFYLHADDEEDDDAYDESLYGNRRPYSMEW</sequence>